<evidence type="ECO:0000313" key="3">
    <source>
        <dbReference type="Proteomes" id="UP000234323"/>
    </source>
</evidence>
<feature type="transmembrane region" description="Helical" evidence="1">
    <location>
        <begin position="66"/>
        <end position="85"/>
    </location>
</feature>
<gene>
    <name evidence="2" type="ORF">RhiirA4_17213</name>
</gene>
<protein>
    <submittedName>
        <fullName evidence="2">Uncharacterized protein</fullName>
    </submittedName>
</protein>
<dbReference type="EMBL" id="LLXI01001135">
    <property type="protein sequence ID" value="PKY52086.1"/>
    <property type="molecule type" value="Genomic_DNA"/>
</dbReference>
<sequence>MMSHLPSFRPRPIGIPRRFYLPLFFLRGLSIVPATYSFFSCISYANYVNERDADGFLELRSTELDYWLGSIWVSSLILHKYFIFYG</sequence>
<keyword evidence="3" id="KW-1185">Reference proteome</keyword>
<organism evidence="2 3">
    <name type="scientific">Rhizophagus irregularis</name>
    <dbReference type="NCBI Taxonomy" id="588596"/>
    <lineage>
        <taxon>Eukaryota</taxon>
        <taxon>Fungi</taxon>
        <taxon>Fungi incertae sedis</taxon>
        <taxon>Mucoromycota</taxon>
        <taxon>Glomeromycotina</taxon>
        <taxon>Glomeromycetes</taxon>
        <taxon>Glomerales</taxon>
        <taxon>Glomeraceae</taxon>
        <taxon>Rhizophagus</taxon>
    </lineage>
</organism>
<comment type="caution">
    <text evidence="2">The sequence shown here is derived from an EMBL/GenBank/DDBJ whole genome shotgun (WGS) entry which is preliminary data.</text>
</comment>
<keyword evidence="1" id="KW-0472">Membrane</keyword>
<reference evidence="2 3" key="1">
    <citation type="submission" date="2015-10" db="EMBL/GenBank/DDBJ databases">
        <title>Genome analyses suggest a sexual origin of heterokaryosis in a supposedly ancient asexual fungus.</title>
        <authorList>
            <person name="Ropars J."/>
            <person name="Sedzielewska K."/>
            <person name="Noel J."/>
            <person name="Charron P."/>
            <person name="Farinelli L."/>
            <person name="Marton T."/>
            <person name="Kruger M."/>
            <person name="Pelin A."/>
            <person name="Brachmann A."/>
            <person name="Corradi N."/>
        </authorList>
    </citation>
    <scope>NUCLEOTIDE SEQUENCE [LARGE SCALE GENOMIC DNA]</scope>
    <source>
        <strain evidence="2 3">A4</strain>
    </source>
</reference>
<accession>A0A2I1GZN2</accession>
<proteinExistence type="predicted"/>
<keyword evidence="1" id="KW-1133">Transmembrane helix</keyword>
<dbReference type="VEuPathDB" id="FungiDB:RhiirFUN_019663"/>
<evidence type="ECO:0000313" key="2">
    <source>
        <dbReference type="EMBL" id="PKY52086.1"/>
    </source>
</evidence>
<dbReference type="Proteomes" id="UP000234323">
    <property type="component" value="Unassembled WGS sequence"/>
</dbReference>
<name>A0A2I1GZN2_9GLOM</name>
<dbReference type="VEuPathDB" id="FungiDB:FUN_018283"/>
<dbReference type="AlphaFoldDB" id="A0A2I1GZN2"/>
<evidence type="ECO:0000256" key="1">
    <source>
        <dbReference type="SAM" id="Phobius"/>
    </source>
</evidence>
<keyword evidence="1" id="KW-0812">Transmembrane</keyword>
<feature type="transmembrane region" description="Helical" evidence="1">
    <location>
        <begin position="21"/>
        <end position="46"/>
    </location>
</feature>